<dbReference type="InterPro" id="IPR013094">
    <property type="entry name" value="AB_hydrolase_3"/>
</dbReference>
<dbReference type="GO" id="GO:0016787">
    <property type="term" value="F:hydrolase activity"/>
    <property type="evidence" value="ECO:0007669"/>
    <property type="project" value="UniProtKB-KW"/>
</dbReference>
<proteinExistence type="predicted"/>
<protein>
    <submittedName>
        <fullName evidence="4">Acetyl esterase/lipase</fullName>
    </submittedName>
</protein>
<dbReference type="Proteomes" id="UP000285120">
    <property type="component" value="Unassembled WGS sequence"/>
</dbReference>
<keyword evidence="5" id="KW-1185">Reference proteome</keyword>
<dbReference type="Pfam" id="PF07859">
    <property type="entry name" value="Abhydrolase_3"/>
    <property type="match status" value="1"/>
</dbReference>
<dbReference type="SUPFAM" id="SSF53474">
    <property type="entry name" value="alpha/beta-Hydrolases"/>
    <property type="match status" value="1"/>
</dbReference>
<evidence type="ECO:0000313" key="5">
    <source>
        <dbReference type="Proteomes" id="UP000285120"/>
    </source>
</evidence>
<dbReference type="Gene3D" id="3.40.50.1820">
    <property type="entry name" value="alpha/beta hydrolase"/>
    <property type="match status" value="1"/>
</dbReference>
<evidence type="ECO:0000256" key="1">
    <source>
        <dbReference type="ARBA" id="ARBA00022801"/>
    </source>
</evidence>
<dbReference type="AlphaFoldDB" id="A0A419V8Y5"/>
<comment type="caution">
    <text evidence="4">The sequence shown here is derived from an EMBL/GenBank/DDBJ whole genome shotgun (WGS) entry which is preliminary data.</text>
</comment>
<dbReference type="PANTHER" id="PTHR48081:SF8">
    <property type="entry name" value="ALPHA_BETA HYDROLASE FOLD-3 DOMAIN-CONTAINING PROTEIN-RELATED"/>
    <property type="match status" value="1"/>
</dbReference>
<dbReference type="InterPro" id="IPR050300">
    <property type="entry name" value="GDXG_lipolytic_enzyme"/>
</dbReference>
<dbReference type="RefSeq" id="WP_170146821.1">
    <property type="nucleotide sequence ID" value="NZ_RAPK01000006.1"/>
</dbReference>
<dbReference type="EMBL" id="RAPK01000006">
    <property type="protein sequence ID" value="RKD76423.1"/>
    <property type="molecule type" value="Genomic_DNA"/>
</dbReference>
<name>A0A419V8Y5_9BACL</name>
<evidence type="ECO:0000256" key="2">
    <source>
        <dbReference type="SAM" id="MobiDB-lite"/>
    </source>
</evidence>
<accession>A0A419V8Y5</accession>
<sequence>MAGHDQLRKQMREKETRQVYGNMEKMIKHIPDQEETGGLDPRVKEWMLTSEPDKTRRPLEVDDLEEIREHEGFPNTDIASFVSSREFSIDLEDRSIPIRIYNESSEKKPVMLYFHGGGFFSGNIGMVENPCKWLAHKADAVVVSVGYRLAPEHPFADGLNDCLEGTRWVWEHADQLQIDTDNISLAGESAGANLALGVSELSLEEKWDIKHIALLYPLVDLADFTGEQWKIDQYKFYNDEALIRKELTSMQQSTVFIQSLYLQDLNEANSPLVSPILSENKHRLPPMAIVTAEYDYLKIQGQEYARQVAAAGVPVSLWEYKGMDHAFVDKLGLYPQAADALTELADHFQEVRNGKQAAEWKKGS</sequence>
<dbReference type="InterPro" id="IPR029058">
    <property type="entry name" value="AB_hydrolase_fold"/>
</dbReference>
<feature type="domain" description="Alpha/beta hydrolase fold-3" evidence="3">
    <location>
        <begin position="111"/>
        <end position="328"/>
    </location>
</feature>
<gene>
    <name evidence="4" type="ORF">ATL39_0640</name>
</gene>
<dbReference type="PANTHER" id="PTHR48081">
    <property type="entry name" value="AB HYDROLASE SUPERFAMILY PROTEIN C4A8.06C"/>
    <property type="match status" value="1"/>
</dbReference>
<reference evidence="4 5" key="1">
    <citation type="submission" date="2018-09" db="EMBL/GenBank/DDBJ databases">
        <title>Genomic Encyclopedia of Archaeal and Bacterial Type Strains, Phase II (KMG-II): from individual species to whole genera.</title>
        <authorList>
            <person name="Goeker M."/>
        </authorList>
    </citation>
    <scope>NUCLEOTIDE SEQUENCE [LARGE SCALE GENOMIC DNA]</scope>
    <source>
        <strain evidence="4 5">DSM 17008</strain>
    </source>
</reference>
<evidence type="ECO:0000313" key="4">
    <source>
        <dbReference type="EMBL" id="RKD76423.1"/>
    </source>
</evidence>
<feature type="compositionally biased region" description="Basic and acidic residues" evidence="2">
    <location>
        <begin position="1"/>
        <end position="17"/>
    </location>
</feature>
<evidence type="ECO:0000259" key="3">
    <source>
        <dbReference type="Pfam" id="PF07859"/>
    </source>
</evidence>
<keyword evidence="1" id="KW-0378">Hydrolase</keyword>
<feature type="region of interest" description="Disordered" evidence="2">
    <location>
        <begin position="1"/>
        <end position="20"/>
    </location>
</feature>
<organism evidence="4 5">
    <name type="scientific">Sinobaca qinghaiensis</name>
    <dbReference type="NCBI Taxonomy" id="342944"/>
    <lineage>
        <taxon>Bacteria</taxon>
        <taxon>Bacillati</taxon>
        <taxon>Bacillota</taxon>
        <taxon>Bacilli</taxon>
        <taxon>Bacillales</taxon>
        <taxon>Sporolactobacillaceae</taxon>
        <taxon>Sinobaca</taxon>
    </lineage>
</organism>